<evidence type="ECO:0000313" key="2">
    <source>
        <dbReference type="EMBL" id="KAJ8976758.1"/>
    </source>
</evidence>
<dbReference type="Pfam" id="PF21738">
    <property type="entry name" value="DJR-like_dom"/>
    <property type="match status" value="1"/>
</dbReference>
<gene>
    <name evidence="2" type="ORF">NQ317_003718</name>
</gene>
<dbReference type="Proteomes" id="UP001162164">
    <property type="component" value="Unassembled WGS sequence"/>
</dbReference>
<evidence type="ECO:0000259" key="1">
    <source>
        <dbReference type="Pfam" id="PF21738"/>
    </source>
</evidence>
<reference evidence="2" key="1">
    <citation type="journal article" date="2023" name="Insect Mol. Biol.">
        <title>Genome sequencing provides insights into the evolution of gene families encoding plant cell wall-degrading enzymes in longhorned beetles.</title>
        <authorList>
            <person name="Shin N.R."/>
            <person name="Okamura Y."/>
            <person name="Kirsch R."/>
            <person name="Pauchet Y."/>
        </authorList>
    </citation>
    <scope>NUCLEOTIDE SEQUENCE</scope>
    <source>
        <strain evidence="2">MMC_N1</strain>
    </source>
</reference>
<dbReference type="PANTHER" id="PTHR36159">
    <property type="entry name" value="PROTEIN CBG23766"/>
    <property type="match status" value="1"/>
</dbReference>
<accession>A0ABQ9JEY1</accession>
<sequence>MRDHLPKRIRINECGIVNLDENDGKGTHWTAYVKKNKFLINAKPSNMSITFSFTSESSVLGYNFNPPLYLNDDVDYEIGLTNFETFYSIPNIDDLNNTLKWGDINTNTLYLFHLEHTFTAPCNSYLYIEGKLMKSDGTVATKLQFINNGIAFLFRELRYELNGIVVDSVRNVGLVSTIKNYLSYNENESVLLQNAGWFPNKSANQKIMLTHLEILMDLHQDLLSVTTVEPVPKSVDNSGNESKTERYQKHEAFAVGYFLHCNYDPNISYYRSYVGEDYVQWFMRELEYIEKMVNPKLKSVIPMQYNDDANELNPHHPLSFIDSFRFLASSQDKLSSYLNMDDLNI</sequence>
<dbReference type="PANTHER" id="PTHR36159:SF1">
    <property type="entry name" value="RETROVIRUS-RELATED POL POLYPROTEIN FROM TRANSPOSON 412-LIKE PROTEIN"/>
    <property type="match status" value="1"/>
</dbReference>
<organism evidence="2 3">
    <name type="scientific">Molorchus minor</name>
    <dbReference type="NCBI Taxonomy" id="1323400"/>
    <lineage>
        <taxon>Eukaryota</taxon>
        <taxon>Metazoa</taxon>
        <taxon>Ecdysozoa</taxon>
        <taxon>Arthropoda</taxon>
        <taxon>Hexapoda</taxon>
        <taxon>Insecta</taxon>
        <taxon>Pterygota</taxon>
        <taxon>Neoptera</taxon>
        <taxon>Endopterygota</taxon>
        <taxon>Coleoptera</taxon>
        <taxon>Polyphaga</taxon>
        <taxon>Cucujiformia</taxon>
        <taxon>Chrysomeloidea</taxon>
        <taxon>Cerambycidae</taxon>
        <taxon>Lamiinae</taxon>
        <taxon>Monochamini</taxon>
        <taxon>Molorchus</taxon>
    </lineage>
</organism>
<evidence type="ECO:0000313" key="3">
    <source>
        <dbReference type="Proteomes" id="UP001162164"/>
    </source>
</evidence>
<keyword evidence="3" id="KW-1185">Reference proteome</keyword>
<feature type="domain" description="Double jelly roll-like" evidence="1">
    <location>
        <begin position="145"/>
        <end position="199"/>
    </location>
</feature>
<dbReference type="EMBL" id="JAPWTJ010000634">
    <property type="protein sequence ID" value="KAJ8976758.1"/>
    <property type="molecule type" value="Genomic_DNA"/>
</dbReference>
<name>A0ABQ9JEY1_9CUCU</name>
<comment type="caution">
    <text evidence="2">The sequence shown here is derived from an EMBL/GenBank/DDBJ whole genome shotgun (WGS) entry which is preliminary data.</text>
</comment>
<proteinExistence type="predicted"/>
<dbReference type="InterPro" id="IPR049512">
    <property type="entry name" value="DJR-like_dom"/>
</dbReference>
<protein>
    <recommendedName>
        <fullName evidence="1">Double jelly roll-like domain-containing protein</fullName>
    </recommendedName>
</protein>